<feature type="signal peptide" evidence="1">
    <location>
        <begin position="1"/>
        <end position="21"/>
    </location>
</feature>
<proteinExistence type="predicted"/>
<evidence type="ECO:0000313" key="3">
    <source>
        <dbReference type="Proteomes" id="UP000193067"/>
    </source>
</evidence>
<keyword evidence="1" id="KW-0732">Signal</keyword>
<gene>
    <name evidence="2" type="ORF">PYCCODRAFT_154270</name>
</gene>
<dbReference type="AlphaFoldDB" id="A0A1Y2ITJ1"/>
<evidence type="ECO:0008006" key="4">
    <source>
        <dbReference type="Google" id="ProtNLM"/>
    </source>
</evidence>
<feature type="chain" id="PRO_5011002387" description="Secreted protein" evidence="1">
    <location>
        <begin position="22"/>
        <end position="97"/>
    </location>
</feature>
<protein>
    <recommendedName>
        <fullName evidence="4">Secreted protein</fullName>
    </recommendedName>
</protein>
<organism evidence="2 3">
    <name type="scientific">Trametes coccinea (strain BRFM310)</name>
    <name type="common">Pycnoporus coccineus</name>
    <dbReference type="NCBI Taxonomy" id="1353009"/>
    <lineage>
        <taxon>Eukaryota</taxon>
        <taxon>Fungi</taxon>
        <taxon>Dikarya</taxon>
        <taxon>Basidiomycota</taxon>
        <taxon>Agaricomycotina</taxon>
        <taxon>Agaricomycetes</taxon>
        <taxon>Polyporales</taxon>
        <taxon>Polyporaceae</taxon>
        <taxon>Trametes</taxon>
    </lineage>
</organism>
<name>A0A1Y2ITJ1_TRAC3</name>
<dbReference type="Proteomes" id="UP000193067">
    <property type="component" value="Unassembled WGS sequence"/>
</dbReference>
<keyword evidence="3" id="KW-1185">Reference proteome</keyword>
<evidence type="ECO:0000256" key="1">
    <source>
        <dbReference type="SAM" id="SignalP"/>
    </source>
</evidence>
<sequence>MIMVIISLLLQLSALRSGTDAAVLRSATCLVDVLAVDTPCTIEGVYFDRGPSLRWSSGTKNRLPRDLVWLGMISISLGDVQSTLITMDYLAHNMPTS</sequence>
<dbReference type="EMBL" id="KZ084097">
    <property type="protein sequence ID" value="OSD04408.1"/>
    <property type="molecule type" value="Genomic_DNA"/>
</dbReference>
<reference evidence="2 3" key="1">
    <citation type="journal article" date="2015" name="Biotechnol. Biofuels">
        <title>Enhanced degradation of softwood versus hardwood by the white-rot fungus Pycnoporus coccineus.</title>
        <authorList>
            <person name="Couturier M."/>
            <person name="Navarro D."/>
            <person name="Chevret D."/>
            <person name="Henrissat B."/>
            <person name="Piumi F."/>
            <person name="Ruiz-Duenas F.J."/>
            <person name="Martinez A.T."/>
            <person name="Grigoriev I.V."/>
            <person name="Riley R."/>
            <person name="Lipzen A."/>
            <person name="Berrin J.G."/>
            <person name="Master E.R."/>
            <person name="Rosso M.N."/>
        </authorList>
    </citation>
    <scope>NUCLEOTIDE SEQUENCE [LARGE SCALE GENOMIC DNA]</scope>
    <source>
        <strain evidence="2 3">BRFM310</strain>
    </source>
</reference>
<evidence type="ECO:0000313" key="2">
    <source>
        <dbReference type="EMBL" id="OSD04408.1"/>
    </source>
</evidence>
<accession>A0A1Y2ITJ1</accession>